<evidence type="ECO:0000313" key="2">
    <source>
        <dbReference type="Proteomes" id="UP000018468"/>
    </source>
</evidence>
<dbReference type="STRING" id="7918.ENSLOCP00000011811"/>
<dbReference type="PANTHER" id="PTHR35450:SF2">
    <property type="entry name" value="REVERSE TRANSCRIPTASE DOMAIN-CONTAINING PROTEIN"/>
    <property type="match status" value="1"/>
</dbReference>
<reference evidence="1" key="2">
    <citation type="submission" date="2025-08" db="UniProtKB">
        <authorList>
            <consortium name="Ensembl"/>
        </authorList>
    </citation>
    <scope>IDENTIFICATION</scope>
</reference>
<organism evidence="1 2">
    <name type="scientific">Lepisosteus oculatus</name>
    <name type="common">Spotted gar</name>
    <dbReference type="NCBI Taxonomy" id="7918"/>
    <lineage>
        <taxon>Eukaryota</taxon>
        <taxon>Metazoa</taxon>
        <taxon>Chordata</taxon>
        <taxon>Craniata</taxon>
        <taxon>Vertebrata</taxon>
        <taxon>Euteleostomi</taxon>
        <taxon>Actinopterygii</taxon>
        <taxon>Neopterygii</taxon>
        <taxon>Holostei</taxon>
        <taxon>Semionotiformes</taxon>
        <taxon>Lepisosteidae</taxon>
        <taxon>Lepisosteus</taxon>
    </lineage>
</organism>
<accession>W5MTV2</accession>
<dbReference type="PANTHER" id="PTHR35450">
    <property type="entry name" value="REVERSE TRANSCRIPTASE DOMAIN-CONTAINING PROTEIN"/>
    <property type="match status" value="1"/>
</dbReference>
<reference evidence="1" key="3">
    <citation type="submission" date="2025-09" db="UniProtKB">
        <authorList>
            <consortium name="Ensembl"/>
        </authorList>
    </citation>
    <scope>IDENTIFICATION</scope>
</reference>
<dbReference type="AlphaFoldDB" id="W5MTV2"/>
<reference evidence="2" key="1">
    <citation type="submission" date="2011-12" db="EMBL/GenBank/DDBJ databases">
        <title>The Draft Genome of Lepisosteus oculatus.</title>
        <authorList>
            <consortium name="The Broad Institute Genome Assembly &amp; Analysis Group"/>
            <consortium name="Computational R&amp;D Group"/>
            <consortium name="and Sequencing Platform"/>
            <person name="Di Palma F."/>
            <person name="Alfoldi J."/>
            <person name="Johnson J."/>
            <person name="Berlin A."/>
            <person name="Gnerre S."/>
            <person name="Jaffe D."/>
            <person name="MacCallum I."/>
            <person name="Young S."/>
            <person name="Walker B.J."/>
            <person name="Lander E.S."/>
            <person name="Lindblad-Toh K."/>
        </authorList>
    </citation>
    <scope>NUCLEOTIDE SEQUENCE [LARGE SCALE GENOMIC DNA]</scope>
</reference>
<dbReference type="HOGENOM" id="CLU_008338_0_0_1"/>
<sequence>QLDQELSIVKTFRDNIQMEFGLDKCSKVTIKRGHFDAAEIRMNPDEVYKYLGVGQTNDIQHGKTKEKIQKEYYRRVRHILGTRFKRLTANVDRICIPRSRGGCGLTELETTYKSTIVGLLYIKQGSDKYTRLIIRHEEMKKKYSLVNIGEEIKSQYIKPEISSHTTTSSWESLKKKINKLLSKPLHGQFYKDPNKYVDRKLTFGWLQSSGLQGETELLMAAQDQALNTRYQQRNILKMDVDGKCRLCHQQEEHIRHIVAGCSMLVLKEYTHRHNRIASYLHWSVLQELGLPVPDHQYDHQPETVVEMENTIMYDMAVNTDRTIGAKRPDIILHDWSKKRCFLINVAVPDDTNVCLKEVEK</sequence>
<name>W5MTV2_LEPOC</name>
<evidence type="ECO:0000313" key="1">
    <source>
        <dbReference type="Ensembl" id="ENSLOCP00000011811.1"/>
    </source>
</evidence>
<dbReference type="GeneTree" id="ENSGT00940000166985"/>
<dbReference type="Proteomes" id="UP000018468">
    <property type="component" value="Linkage group LG2"/>
</dbReference>
<dbReference type="eggNOG" id="ENOG502S0E1">
    <property type="taxonomic scope" value="Eukaryota"/>
</dbReference>
<proteinExistence type="predicted"/>
<dbReference type="OMA" id="MENTIMY"/>
<dbReference type="EMBL" id="AHAT01002961">
    <property type="status" value="NOT_ANNOTATED_CDS"/>
    <property type="molecule type" value="Genomic_DNA"/>
</dbReference>
<protein>
    <recommendedName>
        <fullName evidence="3">Reverse transcriptase</fullName>
    </recommendedName>
</protein>
<keyword evidence="2" id="KW-1185">Reference proteome</keyword>
<dbReference type="Ensembl" id="ENSLOCT00000011829.1">
    <property type="protein sequence ID" value="ENSLOCP00000011811.1"/>
    <property type="gene ID" value="ENSLOCG00000009669.1"/>
</dbReference>
<dbReference type="InParanoid" id="W5MTV2"/>
<evidence type="ECO:0008006" key="3">
    <source>
        <dbReference type="Google" id="ProtNLM"/>
    </source>
</evidence>